<evidence type="ECO:0000256" key="1">
    <source>
        <dbReference type="SAM" id="SignalP"/>
    </source>
</evidence>
<dbReference type="Proteomes" id="UP000215616">
    <property type="component" value="Unassembled WGS sequence"/>
</dbReference>
<feature type="signal peptide" evidence="1">
    <location>
        <begin position="1"/>
        <end position="17"/>
    </location>
</feature>
<accession>A0A258CXG4</accession>
<dbReference type="EMBL" id="NCDQ01000342">
    <property type="protein sequence ID" value="OYX00054.1"/>
    <property type="molecule type" value="Genomic_DNA"/>
</dbReference>
<reference evidence="2 3" key="1">
    <citation type="submission" date="2017-03" db="EMBL/GenBank/DDBJ databases">
        <title>Lifting the veil on microbial sulfur biogeochemistry in mining wastewaters.</title>
        <authorList>
            <person name="Kantor R.S."/>
            <person name="Colenbrander Nelson T."/>
            <person name="Marshall S."/>
            <person name="Bennett D."/>
            <person name="Apte S."/>
            <person name="Camacho D."/>
            <person name="Thomas B.C."/>
            <person name="Warren L.A."/>
            <person name="Banfield J.F."/>
        </authorList>
    </citation>
    <scope>NUCLEOTIDE SEQUENCE [LARGE SCALE GENOMIC DNA]</scope>
    <source>
        <strain evidence="2">32-67-7</strain>
    </source>
</reference>
<evidence type="ECO:0000313" key="3">
    <source>
        <dbReference type="Proteomes" id="UP000215616"/>
    </source>
</evidence>
<name>A0A258CXG4_CAUVI</name>
<comment type="caution">
    <text evidence="2">The sequence shown here is derived from an EMBL/GenBank/DDBJ whole genome shotgun (WGS) entry which is preliminary data.</text>
</comment>
<proteinExistence type="predicted"/>
<sequence>MLIGLSMSVLAVSTASAQQAPAPTPPSNPPVAGTYNHVAPLERPFYSREIDAWRNAQTIRAQVKAKTSPEQWRRAQQAADLINANQCANAYKLAIIEQDQRLAKAIKSTCSGRTRG</sequence>
<keyword evidence="1" id="KW-0732">Signal</keyword>
<evidence type="ECO:0000313" key="2">
    <source>
        <dbReference type="EMBL" id="OYX00054.1"/>
    </source>
</evidence>
<feature type="chain" id="PRO_5012198030" evidence="1">
    <location>
        <begin position="18"/>
        <end position="116"/>
    </location>
</feature>
<organism evidence="2 3">
    <name type="scientific">Caulobacter vibrioides</name>
    <name type="common">Caulobacter crescentus</name>
    <dbReference type="NCBI Taxonomy" id="155892"/>
    <lineage>
        <taxon>Bacteria</taxon>
        <taxon>Pseudomonadati</taxon>
        <taxon>Pseudomonadota</taxon>
        <taxon>Alphaproteobacteria</taxon>
        <taxon>Caulobacterales</taxon>
        <taxon>Caulobacteraceae</taxon>
        <taxon>Caulobacter</taxon>
    </lineage>
</organism>
<protein>
    <submittedName>
        <fullName evidence="2">Uncharacterized protein</fullName>
    </submittedName>
</protein>
<gene>
    <name evidence="2" type="ORF">B7Z12_16925</name>
</gene>
<dbReference type="AlphaFoldDB" id="A0A258CXG4"/>